<dbReference type="STRING" id="455432.AWN90_16065"/>
<accession>A0A164I9I2</accession>
<dbReference type="RefSeq" id="WP_067581527.1">
    <property type="nucleotide sequence ID" value="NZ_JABMCZ010000002.1"/>
</dbReference>
<feature type="signal peptide" evidence="1">
    <location>
        <begin position="1"/>
        <end position="25"/>
    </location>
</feature>
<proteinExistence type="predicted"/>
<organism evidence="4 5">
    <name type="scientific">Nocardia terpenica</name>
    <dbReference type="NCBI Taxonomy" id="455432"/>
    <lineage>
        <taxon>Bacteria</taxon>
        <taxon>Bacillati</taxon>
        <taxon>Actinomycetota</taxon>
        <taxon>Actinomycetes</taxon>
        <taxon>Mycobacteriales</taxon>
        <taxon>Nocardiaceae</taxon>
        <taxon>Nocardia</taxon>
    </lineage>
</organism>
<dbReference type="EMBL" id="LWGR01000021">
    <property type="protein sequence ID" value="KZM69224.1"/>
    <property type="molecule type" value="Genomic_DNA"/>
</dbReference>
<dbReference type="Pfam" id="PF24092">
    <property type="entry name" value="DUF7373_C"/>
    <property type="match status" value="1"/>
</dbReference>
<evidence type="ECO:0000259" key="2">
    <source>
        <dbReference type="Pfam" id="PF24088"/>
    </source>
</evidence>
<comment type="caution">
    <text evidence="4">The sequence shown here is derived from an EMBL/GenBank/DDBJ whole genome shotgun (WGS) entry which is preliminary data.</text>
</comment>
<feature type="domain" description="DUF7373" evidence="2">
    <location>
        <begin position="57"/>
        <end position="249"/>
    </location>
</feature>
<name>A0A164I9I2_9NOCA</name>
<protein>
    <recommendedName>
        <fullName evidence="6">Lipoprotein</fullName>
    </recommendedName>
</protein>
<evidence type="ECO:0000256" key="1">
    <source>
        <dbReference type="SAM" id="SignalP"/>
    </source>
</evidence>
<evidence type="ECO:0000313" key="4">
    <source>
        <dbReference type="EMBL" id="KZM69224.1"/>
    </source>
</evidence>
<evidence type="ECO:0008006" key="6">
    <source>
        <dbReference type="Google" id="ProtNLM"/>
    </source>
</evidence>
<gene>
    <name evidence="4" type="ORF">AWN90_16065</name>
</gene>
<dbReference type="AlphaFoldDB" id="A0A164I9I2"/>
<dbReference type="OrthoDB" id="4515194at2"/>
<feature type="chain" id="PRO_5039672472" description="Lipoprotein" evidence="1">
    <location>
        <begin position="26"/>
        <end position="391"/>
    </location>
</feature>
<evidence type="ECO:0000259" key="3">
    <source>
        <dbReference type="Pfam" id="PF24092"/>
    </source>
</evidence>
<dbReference type="InterPro" id="IPR055797">
    <property type="entry name" value="DUF7373"/>
</dbReference>
<keyword evidence="5" id="KW-1185">Reference proteome</keyword>
<reference evidence="4 5" key="1">
    <citation type="submission" date="2016-04" db="EMBL/GenBank/DDBJ databases">
        <authorList>
            <person name="Evans L.H."/>
            <person name="Alamgir A."/>
            <person name="Owens N."/>
            <person name="Weber N.D."/>
            <person name="Virtaneva K."/>
            <person name="Barbian K."/>
            <person name="Babar A."/>
            <person name="Rosenke K."/>
        </authorList>
    </citation>
    <scope>NUCLEOTIDE SEQUENCE [LARGE SCALE GENOMIC DNA]</scope>
    <source>
        <strain evidence="4 5">IFM 0406</strain>
    </source>
</reference>
<dbReference type="InterPro" id="IPR056463">
    <property type="entry name" value="DUF7373_C"/>
</dbReference>
<feature type="domain" description="DUF7373" evidence="3">
    <location>
        <begin position="255"/>
        <end position="388"/>
    </location>
</feature>
<dbReference type="Proteomes" id="UP000076512">
    <property type="component" value="Unassembled WGS sequence"/>
</dbReference>
<evidence type="ECO:0000313" key="5">
    <source>
        <dbReference type="Proteomes" id="UP000076512"/>
    </source>
</evidence>
<sequence length="391" mass="42297">MTSFTASSRWRVFAALLLITTVTMSGCGDSHTAPPEPAVDISKLDSGNYPATPQDVEKAKTPESSAVQESIRLADVVPLMMDIDSRMIYSPGLSEAGTAAYPPPILDKDTKFSDVAPGLVAGWFTRGRRRSDMELGLAADMTVLRFGTAGQAADAARAIADNERGQYPGKATATIPGYPAAQADLSQYDALRTWLVSDTYVVSTYVSDALTTPPDPAPLIDFTKKVLDRLIDGLKTFRPTPADRLTTLAADKDGLLGRTLPADKPSATTGVYSPHAALHRQMRPDLSKRAFDDAKVDLVSSNADTVYRTADSAAAHRLRAAFLDELSVDYQPIDGPPGLPTAKCLKNRDPDESELRCYLTYDRYVAEVMDTQPQILYQQTAAQYKLLAAGR</sequence>
<dbReference type="Pfam" id="PF24088">
    <property type="entry name" value="DUF7373"/>
    <property type="match status" value="1"/>
</dbReference>
<keyword evidence="1" id="KW-0732">Signal</keyword>